<dbReference type="Gene3D" id="1.20.120.530">
    <property type="entry name" value="GntR ligand-binding domain-like"/>
    <property type="match status" value="1"/>
</dbReference>
<keyword evidence="3" id="KW-0804">Transcription</keyword>
<proteinExistence type="predicted"/>
<keyword evidence="1" id="KW-0805">Transcription regulation</keyword>
<dbReference type="Pfam" id="PF07729">
    <property type="entry name" value="FCD"/>
    <property type="match status" value="1"/>
</dbReference>
<dbReference type="InterPro" id="IPR011711">
    <property type="entry name" value="GntR_C"/>
</dbReference>
<keyword evidence="2" id="KW-0238">DNA-binding</keyword>
<accession>A0ABY5K4K9</accession>
<evidence type="ECO:0000256" key="3">
    <source>
        <dbReference type="ARBA" id="ARBA00023163"/>
    </source>
</evidence>
<dbReference type="PANTHER" id="PTHR43537">
    <property type="entry name" value="TRANSCRIPTIONAL REGULATOR, GNTR FAMILY"/>
    <property type="match status" value="1"/>
</dbReference>
<dbReference type="SMART" id="SM00345">
    <property type="entry name" value="HTH_GNTR"/>
    <property type="match status" value="1"/>
</dbReference>
<keyword evidence="6" id="KW-1185">Reference proteome</keyword>
<protein>
    <submittedName>
        <fullName evidence="5">GntR family transcriptional regulator</fullName>
    </submittedName>
</protein>
<dbReference type="PRINTS" id="PR00035">
    <property type="entry name" value="HTHGNTR"/>
</dbReference>
<evidence type="ECO:0000256" key="2">
    <source>
        <dbReference type="ARBA" id="ARBA00023125"/>
    </source>
</evidence>
<dbReference type="EMBL" id="CP101914">
    <property type="protein sequence ID" value="UUI05649.1"/>
    <property type="molecule type" value="Genomic_DNA"/>
</dbReference>
<name>A0ABY5K4K9_9BACI</name>
<feature type="domain" description="HTH gntR-type" evidence="4">
    <location>
        <begin position="16"/>
        <end position="82"/>
    </location>
</feature>
<dbReference type="InterPro" id="IPR036390">
    <property type="entry name" value="WH_DNA-bd_sf"/>
</dbReference>
<dbReference type="InterPro" id="IPR008920">
    <property type="entry name" value="TF_FadR/GntR_C"/>
</dbReference>
<gene>
    <name evidence="5" type="ORF">NP439_22705</name>
</gene>
<dbReference type="PANTHER" id="PTHR43537:SF24">
    <property type="entry name" value="GLUCONATE OPERON TRANSCRIPTIONAL REPRESSOR"/>
    <property type="match status" value="1"/>
</dbReference>
<dbReference type="RefSeq" id="WP_040978055.1">
    <property type="nucleotide sequence ID" value="NZ_CABKTI010000001.1"/>
</dbReference>
<organism evidence="5 6">
    <name type="scientific">Oceanobacillus jeddahense</name>
    <dbReference type="NCBI Taxonomy" id="1462527"/>
    <lineage>
        <taxon>Bacteria</taxon>
        <taxon>Bacillati</taxon>
        <taxon>Bacillota</taxon>
        <taxon>Bacilli</taxon>
        <taxon>Bacillales</taxon>
        <taxon>Bacillaceae</taxon>
        <taxon>Oceanobacillus</taxon>
    </lineage>
</organism>
<dbReference type="SUPFAM" id="SSF46785">
    <property type="entry name" value="Winged helix' DNA-binding domain"/>
    <property type="match status" value="1"/>
</dbReference>
<dbReference type="CDD" id="cd07377">
    <property type="entry name" value="WHTH_GntR"/>
    <property type="match status" value="1"/>
</dbReference>
<dbReference type="SMART" id="SM00895">
    <property type="entry name" value="FCD"/>
    <property type="match status" value="1"/>
</dbReference>
<evidence type="ECO:0000259" key="4">
    <source>
        <dbReference type="PROSITE" id="PS50949"/>
    </source>
</evidence>
<dbReference type="PROSITE" id="PS50949">
    <property type="entry name" value="HTH_GNTR"/>
    <property type="match status" value="1"/>
</dbReference>
<sequence length="243" mass="28852">MVNVETFYPKKQLSKESKGEQVLAELRMRIISRQVKAGTVLSENQLGALFEVSRSPVREALRVLASENLVRPERMGAVVVGISEKNIEEIYDVRLMVESFTFERLLKMQTDTLVRELKKMLEMMEIAIKYKDVDQFSFLDLEFHETIIQSIDHHHIMMLWNNLKPVLECLIILSMRYRMMTNEKDFERILYNHELIVEAIDKKEKKLVDLAFERNFHDVHNQVEPIWTDEEMMKVVREYSIKE</sequence>
<evidence type="ECO:0000313" key="5">
    <source>
        <dbReference type="EMBL" id="UUI05649.1"/>
    </source>
</evidence>
<evidence type="ECO:0000313" key="6">
    <source>
        <dbReference type="Proteomes" id="UP001059773"/>
    </source>
</evidence>
<dbReference type="Pfam" id="PF00392">
    <property type="entry name" value="GntR"/>
    <property type="match status" value="1"/>
</dbReference>
<dbReference type="SUPFAM" id="SSF48008">
    <property type="entry name" value="GntR ligand-binding domain-like"/>
    <property type="match status" value="1"/>
</dbReference>
<evidence type="ECO:0000256" key="1">
    <source>
        <dbReference type="ARBA" id="ARBA00023015"/>
    </source>
</evidence>
<dbReference type="Gene3D" id="1.10.10.10">
    <property type="entry name" value="Winged helix-like DNA-binding domain superfamily/Winged helix DNA-binding domain"/>
    <property type="match status" value="1"/>
</dbReference>
<dbReference type="InterPro" id="IPR000524">
    <property type="entry name" value="Tscrpt_reg_HTH_GntR"/>
</dbReference>
<dbReference type="InterPro" id="IPR036388">
    <property type="entry name" value="WH-like_DNA-bd_sf"/>
</dbReference>
<reference evidence="5" key="1">
    <citation type="submission" date="2022-07" db="EMBL/GenBank/DDBJ databases">
        <title>FELIX.</title>
        <authorList>
            <person name="Wan K.H."/>
            <person name="Park S."/>
            <person name="Lawrence Q."/>
            <person name="Eichenberger J.P."/>
            <person name="Booth B.W."/>
            <person name="Piaggio A.J."/>
            <person name="Chandler J.C."/>
            <person name="Franklin A.B."/>
            <person name="Celniker S.E."/>
        </authorList>
    </citation>
    <scope>NUCLEOTIDE SEQUENCE</scope>
    <source>
        <strain evidence="5">QA-1986 374</strain>
    </source>
</reference>
<dbReference type="Proteomes" id="UP001059773">
    <property type="component" value="Chromosome"/>
</dbReference>